<reference evidence="1" key="1">
    <citation type="submission" date="2020-03" db="EMBL/GenBank/DDBJ databases">
        <title>The deep terrestrial virosphere.</title>
        <authorList>
            <person name="Holmfeldt K."/>
            <person name="Nilsson E."/>
            <person name="Simone D."/>
            <person name="Lopez-Fernandez M."/>
            <person name="Wu X."/>
            <person name="de Brujin I."/>
            <person name="Lundin D."/>
            <person name="Andersson A."/>
            <person name="Bertilsson S."/>
            <person name="Dopson M."/>
        </authorList>
    </citation>
    <scope>NUCLEOTIDE SEQUENCE</scope>
    <source>
        <strain evidence="3">MM415A01235</strain>
        <strain evidence="2">MM415B01897</strain>
        <strain evidence="1">TM448A00611</strain>
        <strain evidence="4">TM448B01042</strain>
    </source>
</reference>
<evidence type="ECO:0000313" key="1">
    <source>
        <dbReference type="EMBL" id="QJA47146.1"/>
    </source>
</evidence>
<evidence type="ECO:0000313" key="3">
    <source>
        <dbReference type="EMBL" id="QJA77716.1"/>
    </source>
</evidence>
<organism evidence="1">
    <name type="scientific">viral metagenome</name>
    <dbReference type="NCBI Taxonomy" id="1070528"/>
    <lineage>
        <taxon>unclassified sequences</taxon>
        <taxon>metagenomes</taxon>
        <taxon>organismal metagenomes</taxon>
    </lineage>
</organism>
<dbReference type="EMBL" id="MT144033">
    <property type="protein sequence ID" value="QJA47146.1"/>
    <property type="molecule type" value="Genomic_DNA"/>
</dbReference>
<sequence length="45" mass="4922">MPIKKTKGGWKIGSGKAVYKSKASASRAYKAYLAKKHSDKPPTKK</sequence>
<dbReference type="EMBL" id="MT141206">
    <property type="protein sequence ID" value="QJA56209.1"/>
    <property type="molecule type" value="Genomic_DNA"/>
</dbReference>
<dbReference type="AlphaFoldDB" id="A0A6H1ZGU5"/>
<evidence type="ECO:0000313" key="4">
    <source>
        <dbReference type="EMBL" id="QJH97606.1"/>
    </source>
</evidence>
<dbReference type="EMBL" id="MT142298">
    <property type="protein sequence ID" value="QJA77716.1"/>
    <property type="molecule type" value="Genomic_DNA"/>
</dbReference>
<name>A0A6H1ZGU5_9ZZZZ</name>
<evidence type="ECO:0000313" key="2">
    <source>
        <dbReference type="EMBL" id="QJA56209.1"/>
    </source>
</evidence>
<gene>
    <name evidence="3" type="ORF">MM415A01235_0004</name>
    <name evidence="2" type="ORF">MM415B01897_0002</name>
    <name evidence="1" type="ORF">TM448A00611_0015</name>
    <name evidence="4" type="ORF">TM448B01042_0015</name>
</gene>
<proteinExistence type="predicted"/>
<protein>
    <submittedName>
        <fullName evidence="1">Uncharacterized protein</fullName>
    </submittedName>
</protein>
<dbReference type="EMBL" id="MT144693">
    <property type="protein sequence ID" value="QJH97606.1"/>
    <property type="molecule type" value="Genomic_DNA"/>
</dbReference>
<accession>A0A6H1ZGU5</accession>